<sequence length="356" mass="40956">MLYFITGALGHLGYNIVLKLLEEKQHIRALVLPGSDITPLKNPLIEVFFGDVTSLEDLNRFFDLSNTSFKYSEVVVIHCAGIISISSKYTKNMYLVNVDGTKNMLDLSILKRVSHFIYISSVHAIRELPKQRVMTEITQFDPKFVYGHYGKSKAIATSYVKEYYVKGYPITIIHPSGIIGPNDLLNGHTTELIKNYLNKKMSTRVTGGYDFVDVRDVAESILSLSKLKKYGFYIVSNRNIQVKEIFETLKKISGRKTYIKVLSLTFVRILSPIIESYYHAKKRIPLFTNYSLYTLSSNALFSHEKLDHTIFYQPRDLEETLLDTANYLISTNQIQDPKIIQHIKEFTINRKEKKPL</sequence>
<dbReference type="GO" id="GO:0004029">
    <property type="term" value="F:aldehyde dehydrogenase (NAD+) activity"/>
    <property type="evidence" value="ECO:0007669"/>
    <property type="project" value="TreeGrafter"/>
</dbReference>
<dbReference type="RefSeq" id="WP_045749572.1">
    <property type="nucleotide sequence ID" value="NZ_FUZK01000001.1"/>
</dbReference>
<accession>A0A061AHP4</accession>
<dbReference type="PANTHER" id="PTHR48079">
    <property type="entry name" value="PROTEIN YEEZ"/>
    <property type="match status" value="1"/>
</dbReference>
<dbReference type="InterPro" id="IPR001509">
    <property type="entry name" value="Epimerase_deHydtase"/>
</dbReference>
<name>A0A061AHP4_9MOLU</name>
<evidence type="ECO:0000313" key="3">
    <source>
        <dbReference type="Proteomes" id="UP000032434"/>
    </source>
</evidence>
<proteinExistence type="predicted"/>
<dbReference type="EMBL" id="LK028559">
    <property type="protein sequence ID" value="CDR31121.1"/>
    <property type="molecule type" value="Genomic_DNA"/>
</dbReference>
<evidence type="ECO:0000259" key="1">
    <source>
        <dbReference type="Pfam" id="PF01370"/>
    </source>
</evidence>
<dbReference type="InParanoid" id="A0A061AHP4"/>
<dbReference type="Gene3D" id="3.40.50.720">
    <property type="entry name" value="NAD(P)-binding Rossmann-like Domain"/>
    <property type="match status" value="1"/>
</dbReference>
<protein>
    <submittedName>
        <fullName evidence="2">NAD dependent epimerase/dehydratase family protein</fullName>
    </submittedName>
</protein>
<dbReference type="Pfam" id="PF01370">
    <property type="entry name" value="Epimerase"/>
    <property type="match status" value="1"/>
</dbReference>
<dbReference type="GO" id="GO:0005737">
    <property type="term" value="C:cytoplasm"/>
    <property type="evidence" value="ECO:0007669"/>
    <property type="project" value="TreeGrafter"/>
</dbReference>
<dbReference type="AlphaFoldDB" id="A0A061AHP4"/>
<evidence type="ECO:0000313" key="2">
    <source>
        <dbReference type="EMBL" id="CDR31121.1"/>
    </source>
</evidence>
<dbReference type="Proteomes" id="UP000032434">
    <property type="component" value="Chromosome 1"/>
</dbReference>
<dbReference type="OrthoDB" id="9807212at2"/>
<organism evidence="2 3">
    <name type="scientific">Acholeplasma oculi</name>
    <dbReference type="NCBI Taxonomy" id="35623"/>
    <lineage>
        <taxon>Bacteria</taxon>
        <taxon>Bacillati</taxon>
        <taxon>Mycoplasmatota</taxon>
        <taxon>Mollicutes</taxon>
        <taxon>Acholeplasmatales</taxon>
        <taxon>Acholeplasmataceae</taxon>
        <taxon>Acholeplasma</taxon>
    </lineage>
</organism>
<dbReference type="InterPro" id="IPR051783">
    <property type="entry name" value="NAD(P)-dependent_oxidoreduct"/>
</dbReference>
<dbReference type="InterPro" id="IPR036291">
    <property type="entry name" value="NAD(P)-bd_dom_sf"/>
</dbReference>
<dbReference type="PATRIC" id="fig|35623.3.peg.1048"/>
<keyword evidence="3" id="KW-1185">Reference proteome</keyword>
<feature type="domain" description="NAD-dependent epimerase/dehydratase" evidence="1">
    <location>
        <begin position="4"/>
        <end position="223"/>
    </location>
</feature>
<reference evidence="3" key="1">
    <citation type="submission" date="2014-05" db="EMBL/GenBank/DDBJ databases">
        <authorList>
            <person name="Kube M."/>
        </authorList>
    </citation>
    <scope>NUCLEOTIDE SEQUENCE [LARGE SCALE GENOMIC DNA]</scope>
</reference>
<dbReference type="STRING" id="35623.Aocu_10480"/>
<dbReference type="PANTHER" id="PTHR48079:SF6">
    <property type="entry name" value="NAD(P)-BINDING DOMAIN-CONTAINING PROTEIN-RELATED"/>
    <property type="match status" value="1"/>
</dbReference>
<dbReference type="HOGENOM" id="CLU_007383_6_0_14"/>
<dbReference type="KEGG" id="aoc:Aocu_10480"/>
<gene>
    <name evidence="2" type="ORF">Aocu_10480</name>
</gene>
<dbReference type="SUPFAM" id="SSF51735">
    <property type="entry name" value="NAD(P)-binding Rossmann-fold domains"/>
    <property type="match status" value="1"/>
</dbReference>